<organism evidence="2 3">
    <name type="scientific">Desulfosporosinus nitroreducens</name>
    <dbReference type="NCBI Taxonomy" id="2018668"/>
    <lineage>
        <taxon>Bacteria</taxon>
        <taxon>Bacillati</taxon>
        <taxon>Bacillota</taxon>
        <taxon>Clostridia</taxon>
        <taxon>Eubacteriales</taxon>
        <taxon>Desulfitobacteriaceae</taxon>
        <taxon>Desulfosporosinus</taxon>
    </lineage>
</organism>
<proteinExistence type="predicted"/>
<dbReference type="RefSeq" id="WP_302049654.1">
    <property type="nucleotide sequence ID" value="NZ_JAMJEV010000018.1"/>
</dbReference>
<evidence type="ECO:0000313" key="3">
    <source>
        <dbReference type="Proteomes" id="UP001176021"/>
    </source>
</evidence>
<name>A0ABT8QU77_9FIRM</name>
<dbReference type="Pfam" id="PF00483">
    <property type="entry name" value="NTP_transferase"/>
    <property type="match status" value="1"/>
</dbReference>
<keyword evidence="3" id="KW-1185">Reference proteome</keyword>
<dbReference type="Proteomes" id="UP001176021">
    <property type="component" value="Unassembled WGS sequence"/>
</dbReference>
<gene>
    <name evidence="2" type="ORF">M8H41_18960</name>
</gene>
<dbReference type="InterPro" id="IPR005835">
    <property type="entry name" value="NTP_transferase_dom"/>
</dbReference>
<dbReference type="SUPFAM" id="SSF53448">
    <property type="entry name" value="Nucleotide-diphospho-sugar transferases"/>
    <property type="match status" value="1"/>
</dbReference>
<evidence type="ECO:0000259" key="1">
    <source>
        <dbReference type="Pfam" id="PF00483"/>
    </source>
</evidence>
<dbReference type="InterPro" id="IPR029044">
    <property type="entry name" value="Nucleotide-diphossugar_trans"/>
</dbReference>
<dbReference type="Gene3D" id="3.90.550.10">
    <property type="entry name" value="Spore Coat Polysaccharide Biosynthesis Protein SpsA, Chain A"/>
    <property type="match status" value="1"/>
</dbReference>
<protein>
    <submittedName>
        <fullName evidence="2">Sugar phosphate nucleotidyltransferase</fullName>
    </submittedName>
</protein>
<evidence type="ECO:0000313" key="2">
    <source>
        <dbReference type="EMBL" id="MDO0824918.1"/>
    </source>
</evidence>
<dbReference type="EMBL" id="JAMJEV010000018">
    <property type="protein sequence ID" value="MDO0824918.1"/>
    <property type="molecule type" value="Genomic_DNA"/>
</dbReference>
<comment type="caution">
    <text evidence="2">The sequence shown here is derived from an EMBL/GenBank/DDBJ whole genome shotgun (WGS) entry which is preliminary data.</text>
</comment>
<feature type="domain" description="Nucleotidyl transferase" evidence="1">
    <location>
        <begin position="4"/>
        <end position="38"/>
    </location>
</feature>
<accession>A0ABT8QU77</accession>
<sequence>MICVVLAAGYASRLYPLTENFPKPLLPVGGKSILNWLLDDIDAQPENHRPCDYQQSQVHPPF</sequence>
<reference evidence="2" key="1">
    <citation type="submission" date="2022-05" db="EMBL/GenBank/DDBJ databases">
        <title>Expanded diversity of anoxic marine methylotrophy in a Black Sea sulfate reducing microorganism.</title>
        <authorList>
            <person name="Fischer P.Q."/>
            <person name="Stams A.J.M."/>
            <person name="Villanueva L."/>
            <person name="Sousa D.Z."/>
        </authorList>
    </citation>
    <scope>NUCLEOTIDE SEQUENCE</scope>
    <source>
        <strain evidence="2">P130</strain>
    </source>
</reference>